<reference evidence="1" key="2">
    <citation type="submission" date="2020-09" db="EMBL/GenBank/DDBJ databases">
        <authorList>
            <person name="Sun Q."/>
            <person name="Zhou Y."/>
        </authorList>
    </citation>
    <scope>NUCLEOTIDE SEQUENCE</scope>
    <source>
        <strain evidence="1">CGMCC 1.12997</strain>
    </source>
</reference>
<sequence length="49" mass="5116">MGLALSGDALVLGELVRLFAEGISEMRGFRYRLSVVCLGRAGFDALAGG</sequence>
<gene>
    <name evidence="1" type="ORF">GCM10011585_05890</name>
</gene>
<comment type="caution">
    <text evidence="1">The sequence shown here is derived from an EMBL/GenBank/DDBJ whole genome shotgun (WGS) entry which is preliminary data.</text>
</comment>
<evidence type="ECO:0000313" key="1">
    <source>
        <dbReference type="EMBL" id="GGG66852.1"/>
    </source>
</evidence>
<dbReference type="Proteomes" id="UP000647241">
    <property type="component" value="Unassembled WGS sequence"/>
</dbReference>
<dbReference type="AlphaFoldDB" id="A0A917H514"/>
<accession>A0A917H514</accession>
<reference evidence="1" key="1">
    <citation type="journal article" date="2014" name="Int. J. Syst. Evol. Microbiol.">
        <title>Complete genome sequence of Corynebacterium casei LMG S-19264T (=DSM 44701T), isolated from a smear-ripened cheese.</title>
        <authorList>
            <consortium name="US DOE Joint Genome Institute (JGI-PGF)"/>
            <person name="Walter F."/>
            <person name="Albersmeier A."/>
            <person name="Kalinowski J."/>
            <person name="Ruckert C."/>
        </authorList>
    </citation>
    <scope>NUCLEOTIDE SEQUENCE</scope>
    <source>
        <strain evidence="1">CGMCC 1.12997</strain>
    </source>
</reference>
<evidence type="ECO:0000313" key="2">
    <source>
        <dbReference type="Proteomes" id="UP000647241"/>
    </source>
</evidence>
<keyword evidence="2" id="KW-1185">Reference proteome</keyword>
<protein>
    <submittedName>
        <fullName evidence="1">Uncharacterized protein</fullName>
    </submittedName>
</protein>
<organism evidence="1 2">
    <name type="scientific">Edaphobacter dinghuensis</name>
    <dbReference type="NCBI Taxonomy" id="1560005"/>
    <lineage>
        <taxon>Bacteria</taxon>
        <taxon>Pseudomonadati</taxon>
        <taxon>Acidobacteriota</taxon>
        <taxon>Terriglobia</taxon>
        <taxon>Terriglobales</taxon>
        <taxon>Acidobacteriaceae</taxon>
        <taxon>Edaphobacter</taxon>
    </lineage>
</organism>
<proteinExistence type="predicted"/>
<name>A0A917H514_9BACT</name>
<dbReference type="EMBL" id="BMGT01000001">
    <property type="protein sequence ID" value="GGG66852.1"/>
    <property type="molecule type" value="Genomic_DNA"/>
</dbReference>